<feature type="region of interest" description="Disordered" evidence="5">
    <location>
        <begin position="285"/>
        <end position="334"/>
    </location>
</feature>
<dbReference type="InterPro" id="IPR036855">
    <property type="entry name" value="Znf_CCCH_sf"/>
</dbReference>
<keyword evidence="1 4" id="KW-0479">Metal-binding</keyword>
<feature type="compositionally biased region" description="Basic and acidic residues" evidence="5">
    <location>
        <begin position="985"/>
        <end position="996"/>
    </location>
</feature>
<feature type="zinc finger region" description="C3H1-type" evidence="4">
    <location>
        <begin position="1025"/>
        <end position="1052"/>
    </location>
</feature>
<feature type="compositionally biased region" description="Basic and acidic residues" evidence="5">
    <location>
        <begin position="1038"/>
        <end position="1052"/>
    </location>
</feature>
<feature type="region of interest" description="Disordered" evidence="5">
    <location>
        <begin position="120"/>
        <end position="164"/>
    </location>
</feature>
<dbReference type="SUPFAM" id="SSF90229">
    <property type="entry name" value="CCCH zinc finger"/>
    <property type="match status" value="1"/>
</dbReference>
<feature type="region of interest" description="Disordered" evidence="5">
    <location>
        <begin position="525"/>
        <end position="591"/>
    </location>
</feature>
<dbReference type="PANTHER" id="PTHR46557">
    <property type="entry name" value="SERINE/THREONINE-PROTEIN PHOSPHATASE 1 REGULATORY SUBUNIT 10-RELATED"/>
    <property type="match status" value="1"/>
</dbReference>
<feature type="compositionally biased region" description="Polar residues" evidence="5">
    <location>
        <begin position="128"/>
        <end position="164"/>
    </location>
</feature>
<protein>
    <recommendedName>
        <fullName evidence="6">C3H1-type domain-containing protein</fullName>
    </recommendedName>
</protein>
<dbReference type="OrthoDB" id="4347at2759"/>
<feature type="region of interest" description="Disordered" evidence="5">
    <location>
        <begin position="775"/>
        <end position="841"/>
    </location>
</feature>
<evidence type="ECO:0000256" key="3">
    <source>
        <dbReference type="ARBA" id="ARBA00022833"/>
    </source>
</evidence>
<feature type="domain" description="C3H1-type" evidence="6">
    <location>
        <begin position="1025"/>
        <end position="1052"/>
    </location>
</feature>
<feature type="region of interest" description="Disordered" evidence="5">
    <location>
        <begin position="907"/>
        <end position="926"/>
    </location>
</feature>
<dbReference type="PROSITE" id="PS50103">
    <property type="entry name" value="ZF_C3H1"/>
    <property type="match status" value="1"/>
</dbReference>
<keyword evidence="8" id="KW-1185">Reference proteome</keyword>
<feature type="compositionally biased region" description="Basic residues" evidence="5">
    <location>
        <begin position="997"/>
        <end position="1015"/>
    </location>
</feature>
<keyword evidence="2 4" id="KW-0863">Zinc-finger</keyword>
<feature type="compositionally biased region" description="Polar residues" evidence="5">
    <location>
        <begin position="796"/>
        <end position="806"/>
    </location>
</feature>
<evidence type="ECO:0000256" key="1">
    <source>
        <dbReference type="ARBA" id="ARBA00022723"/>
    </source>
</evidence>
<accession>A0A6A6SP79</accession>
<organism evidence="7 8">
    <name type="scientific">Lophiostoma macrostomum CBS 122681</name>
    <dbReference type="NCBI Taxonomy" id="1314788"/>
    <lineage>
        <taxon>Eukaryota</taxon>
        <taxon>Fungi</taxon>
        <taxon>Dikarya</taxon>
        <taxon>Ascomycota</taxon>
        <taxon>Pezizomycotina</taxon>
        <taxon>Dothideomycetes</taxon>
        <taxon>Pleosporomycetidae</taxon>
        <taxon>Pleosporales</taxon>
        <taxon>Lophiostomataceae</taxon>
        <taxon>Lophiostoma</taxon>
    </lineage>
</organism>
<dbReference type="PANTHER" id="PTHR46557:SF1">
    <property type="entry name" value="SERINE_THREONINE-PROTEIN PHOSPHATASE 1 REGULATORY SUBUNIT 10"/>
    <property type="match status" value="1"/>
</dbReference>
<evidence type="ECO:0000313" key="7">
    <source>
        <dbReference type="EMBL" id="KAF2649666.1"/>
    </source>
</evidence>
<dbReference type="EMBL" id="MU004483">
    <property type="protein sequence ID" value="KAF2649666.1"/>
    <property type="molecule type" value="Genomic_DNA"/>
</dbReference>
<feature type="compositionally biased region" description="Polar residues" evidence="5">
    <location>
        <begin position="568"/>
        <end position="577"/>
    </location>
</feature>
<name>A0A6A6SP79_9PLEO</name>
<proteinExistence type="predicted"/>
<feature type="region of interest" description="Disordered" evidence="5">
    <location>
        <begin position="871"/>
        <end position="893"/>
    </location>
</feature>
<feature type="compositionally biased region" description="Basic and acidic residues" evidence="5">
    <location>
        <begin position="668"/>
        <end position="682"/>
    </location>
</feature>
<dbReference type="Proteomes" id="UP000799324">
    <property type="component" value="Unassembled WGS sequence"/>
</dbReference>
<dbReference type="SMART" id="SM00356">
    <property type="entry name" value="ZnF_C3H1"/>
    <property type="match status" value="1"/>
</dbReference>
<reference evidence="7" key="1">
    <citation type="journal article" date="2020" name="Stud. Mycol.">
        <title>101 Dothideomycetes genomes: a test case for predicting lifestyles and emergence of pathogens.</title>
        <authorList>
            <person name="Haridas S."/>
            <person name="Albert R."/>
            <person name="Binder M."/>
            <person name="Bloem J."/>
            <person name="Labutti K."/>
            <person name="Salamov A."/>
            <person name="Andreopoulos B."/>
            <person name="Baker S."/>
            <person name="Barry K."/>
            <person name="Bills G."/>
            <person name="Bluhm B."/>
            <person name="Cannon C."/>
            <person name="Castanera R."/>
            <person name="Culley D."/>
            <person name="Daum C."/>
            <person name="Ezra D."/>
            <person name="Gonzalez J."/>
            <person name="Henrissat B."/>
            <person name="Kuo A."/>
            <person name="Liang C."/>
            <person name="Lipzen A."/>
            <person name="Lutzoni F."/>
            <person name="Magnuson J."/>
            <person name="Mondo S."/>
            <person name="Nolan M."/>
            <person name="Ohm R."/>
            <person name="Pangilinan J."/>
            <person name="Park H.-J."/>
            <person name="Ramirez L."/>
            <person name="Alfaro M."/>
            <person name="Sun H."/>
            <person name="Tritt A."/>
            <person name="Yoshinaga Y."/>
            <person name="Zwiers L.-H."/>
            <person name="Turgeon B."/>
            <person name="Goodwin S."/>
            <person name="Spatafora J."/>
            <person name="Crous P."/>
            <person name="Grigoriev I."/>
        </authorList>
    </citation>
    <scope>NUCLEOTIDE SEQUENCE</scope>
    <source>
        <strain evidence="7">CBS 122681</strain>
    </source>
</reference>
<feature type="compositionally biased region" description="Low complexity" evidence="5">
    <location>
        <begin position="953"/>
        <end position="973"/>
    </location>
</feature>
<feature type="region of interest" description="Disordered" evidence="5">
    <location>
        <begin position="49"/>
        <end position="86"/>
    </location>
</feature>
<feature type="region of interest" description="Disordered" evidence="5">
    <location>
        <begin position="604"/>
        <end position="691"/>
    </location>
</feature>
<keyword evidence="3 4" id="KW-0862">Zinc</keyword>
<dbReference type="GO" id="GO:0072357">
    <property type="term" value="C:PTW/PP1 phosphatase complex"/>
    <property type="evidence" value="ECO:0007669"/>
    <property type="project" value="TreeGrafter"/>
</dbReference>
<evidence type="ECO:0000259" key="6">
    <source>
        <dbReference type="PROSITE" id="PS50103"/>
    </source>
</evidence>
<feature type="region of interest" description="Disordered" evidence="5">
    <location>
        <begin position="938"/>
        <end position="1026"/>
    </location>
</feature>
<dbReference type="GO" id="GO:0008270">
    <property type="term" value="F:zinc ion binding"/>
    <property type="evidence" value="ECO:0007669"/>
    <property type="project" value="UniProtKB-KW"/>
</dbReference>
<feature type="compositionally biased region" description="Low complexity" evidence="5">
    <location>
        <begin position="607"/>
        <end position="626"/>
    </location>
</feature>
<sequence length="1052" mass="115220">MAPSHVPDDPLSLQGQDIYNHPHYANLFSRSNQYGTPSWDQFNQTHSALLPQGSDTQSWHQNPQPVPQQPYTSLGSPYGNTNQSYQTASPFQYSQYNNHGPLSNYGHQSPAVDPALIRQQQQSPYQQVVRNSTPQGQPTVTPQALQQNGASLPNGRSTSSPFQIPKSTTEMFAQRPNPQIAAVQPVTNPKYEIPKGKKSGGYSVIDQAALANATKSTPLNKLINLGTEPLHLAVNRTALPTYTARQSVKEVKKAGSDNRKFLDKHVKKSSSRKFLLQKSSAGGRLALGSPSSLKREISDSESSSESSDESETSDDDLEVDEPSPLPASRPDEPHAAVRYDVIKASWYPRNSLPGKEKVQESLRSLWEVLNTIQKRWRADSRAVTEAEEQKKMGELPVLKSRVTGQRDLLQSALRSLLDFGHPDVVYQLGLIKQWLYLCYQFLANRYKVKDYDGGLSTVIYEALARGAGTLSNELLDETKLMKALVQMKKNANERNKTLIQQIIDGAAARSRKAKAEITDAKIANAKRPMNQSAGGTPSEGPAVKKMKAPESAPSPVKKAAVFTPGSKAPTTATTASQKRPGERSAMPAVKARQVVNKPSSFFSTLNAASKKPTPAAASATSKSSAPQKPVTPAVKDKKPVSTAKPSFSFADTMAQLLKPTEDAAPTPKPEKQLPPETAEEKAKRLRKESRRHLRVTFRPDASLVSIRYFSHDPEEELGHEANFVRDAGDIGGEGRMFKQHRDMVEEEDDDEEMEVELRAWNDPSSVDFIVVDAAERERNYEPYGGGERKPDCPEKQANQQRENSTLMVFYSHPSDIPSTPREPADMADEQQPPSKEFGAPPQFIIDRLPKSANPTPVADFSSLESVFRQYAQPPTAPTPAPVPAPAPAPAPAAPTVDLASILSALSSQQAQAPALAPIPPPPSAVPGLDLSSLLSIMQQNNPGGASAPPNWPQFPQMFAPQQQAPAVMMQPQAPHNPQQNGNSKRQRDDGSNERGHGSSKRQRGGRNAHHSSHNPHNRDENRDRPHKVVPCKFFAEGKCTKGDDCTFIHDRN</sequence>
<feature type="compositionally biased region" description="Basic and acidic residues" evidence="5">
    <location>
        <begin position="775"/>
        <end position="794"/>
    </location>
</feature>
<gene>
    <name evidence="7" type="ORF">K491DRAFT_610296</name>
</gene>
<dbReference type="InterPro" id="IPR000571">
    <property type="entry name" value="Znf_CCCH"/>
</dbReference>
<dbReference type="GO" id="GO:0000785">
    <property type="term" value="C:chromatin"/>
    <property type="evidence" value="ECO:0007669"/>
    <property type="project" value="TreeGrafter"/>
</dbReference>
<feature type="region of interest" description="Disordered" evidence="5">
    <location>
        <begin position="1033"/>
        <end position="1052"/>
    </location>
</feature>
<evidence type="ECO:0000256" key="5">
    <source>
        <dbReference type="SAM" id="MobiDB-lite"/>
    </source>
</evidence>
<dbReference type="GO" id="GO:0008157">
    <property type="term" value="F:protein phosphatase 1 binding"/>
    <property type="evidence" value="ECO:0007669"/>
    <property type="project" value="TreeGrafter"/>
</dbReference>
<evidence type="ECO:0000256" key="4">
    <source>
        <dbReference type="PROSITE-ProRule" id="PRU00723"/>
    </source>
</evidence>
<feature type="compositionally biased region" description="Acidic residues" evidence="5">
    <location>
        <begin position="306"/>
        <end position="321"/>
    </location>
</feature>
<evidence type="ECO:0000256" key="2">
    <source>
        <dbReference type="ARBA" id="ARBA00022771"/>
    </source>
</evidence>
<dbReference type="Pfam" id="PF18345">
    <property type="entry name" value="zf_CCCH_4"/>
    <property type="match status" value="1"/>
</dbReference>
<dbReference type="AlphaFoldDB" id="A0A6A6SP79"/>
<dbReference type="Gene3D" id="4.10.1000.10">
    <property type="entry name" value="Zinc finger, CCCH-type"/>
    <property type="match status" value="1"/>
</dbReference>
<feature type="compositionally biased region" description="Pro residues" evidence="5">
    <location>
        <begin position="874"/>
        <end position="892"/>
    </location>
</feature>
<evidence type="ECO:0000313" key="8">
    <source>
        <dbReference type="Proteomes" id="UP000799324"/>
    </source>
</evidence>